<evidence type="ECO:0000259" key="2">
    <source>
        <dbReference type="PROSITE" id="PS50405"/>
    </source>
</evidence>
<proteinExistence type="predicted"/>
<dbReference type="Proteomes" id="UP001157353">
    <property type="component" value="Unassembled WGS sequence"/>
</dbReference>
<protein>
    <submittedName>
        <fullName evidence="3">Glutathione S-transferase</fullName>
    </submittedName>
</protein>
<name>A0ABQ6DXZ2_9GAMM</name>
<gene>
    <name evidence="3" type="ORF">GCM10007916_09250</name>
</gene>
<dbReference type="Gene3D" id="1.20.1050.10">
    <property type="match status" value="1"/>
</dbReference>
<dbReference type="PANTHER" id="PTHR43968:SF6">
    <property type="entry name" value="GLUTATHIONE S-TRANSFERASE OMEGA"/>
    <property type="match status" value="1"/>
</dbReference>
<evidence type="ECO:0000259" key="1">
    <source>
        <dbReference type="PROSITE" id="PS50404"/>
    </source>
</evidence>
<dbReference type="Gene3D" id="3.40.30.10">
    <property type="entry name" value="Glutaredoxin"/>
    <property type="match status" value="1"/>
</dbReference>
<dbReference type="CDD" id="cd03196">
    <property type="entry name" value="GST_C_5"/>
    <property type="match status" value="1"/>
</dbReference>
<dbReference type="SUPFAM" id="SSF47616">
    <property type="entry name" value="GST C-terminal domain-like"/>
    <property type="match status" value="1"/>
</dbReference>
<comment type="caution">
    <text evidence="3">The sequence shown here is derived from an EMBL/GenBank/DDBJ whole genome shotgun (WGS) entry which is preliminary data.</text>
</comment>
<organism evidence="3 4">
    <name type="scientific">Psychromonas marina</name>
    <dbReference type="NCBI Taxonomy" id="88364"/>
    <lineage>
        <taxon>Bacteria</taxon>
        <taxon>Pseudomonadati</taxon>
        <taxon>Pseudomonadota</taxon>
        <taxon>Gammaproteobacteria</taxon>
        <taxon>Alteromonadales</taxon>
        <taxon>Psychromonadaceae</taxon>
        <taxon>Psychromonas</taxon>
    </lineage>
</organism>
<dbReference type="PROSITE" id="PS50404">
    <property type="entry name" value="GST_NTER"/>
    <property type="match status" value="1"/>
</dbReference>
<dbReference type="Pfam" id="PF13417">
    <property type="entry name" value="GST_N_3"/>
    <property type="match status" value="1"/>
</dbReference>
<dbReference type="InterPro" id="IPR050983">
    <property type="entry name" value="GST_Omega/HSP26"/>
</dbReference>
<feature type="domain" description="GST N-terminal" evidence="1">
    <location>
        <begin position="1"/>
        <end position="80"/>
    </location>
</feature>
<dbReference type="InterPro" id="IPR004045">
    <property type="entry name" value="Glutathione_S-Trfase_N"/>
</dbReference>
<evidence type="ECO:0000313" key="3">
    <source>
        <dbReference type="EMBL" id="GLS89858.1"/>
    </source>
</evidence>
<evidence type="ECO:0000313" key="4">
    <source>
        <dbReference type="Proteomes" id="UP001157353"/>
    </source>
</evidence>
<dbReference type="InterPro" id="IPR036249">
    <property type="entry name" value="Thioredoxin-like_sf"/>
</dbReference>
<dbReference type="SUPFAM" id="SSF52833">
    <property type="entry name" value="Thioredoxin-like"/>
    <property type="match status" value="1"/>
</dbReference>
<dbReference type="InterPro" id="IPR036282">
    <property type="entry name" value="Glutathione-S-Trfase_C_sf"/>
</dbReference>
<sequence length="210" mass="25049">MTNLLYSFRRCPYAIRARLAIVYSQQTVQLREVVLKNKPQEMLQLSSKGTVPILQINDTEVLDESLDIMVWAISQNDPDNWLTQDIHPMLALVDKNDFEFKGWLDKYKYADRFPEYSEHYYREQCEEFLVELEQRLQINAYLFSANLSLADIAIVPFIRQFALVNEQWFKNSPYPHLQKWLYTLINSPLFDSVMLKYSPWSEQKQQYELS</sequence>
<feature type="domain" description="GST C-terminal" evidence="2">
    <location>
        <begin position="79"/>
        <end position="207"/>
    </location>
</feature>
<dbReference type="Pfam" id="PF13410">
    <property type="entry name" value="GST_C_2"/>
    <property type="match status" value="1"/>
</dbReference>
<reference evidence="4" key="1">
    <citation type="journal article" date="2019" name="Int. J. Syst. Evol. Microbiol.">
        <title>The Global Catalogue of Microorganisms (GCM) 10K type strain sequencing project: providing services to taxonomists for standard genome sequencing and annotation.</title>
        <authorList>
            <consortium name="The Broad Institute Genomics Platform"/>
            <consortium name="The Broad Institute Genome Sequencing Center for Infectious Disease"/>
            <person name="Wu L."/>
            <person name="Ma J."/>
        </authorList>
    </citation>
    <scope>NUCLEOTIDE SEQUENCE [LARGE SCALE GENOMIC DNA]</scope>
    <source>
        <strain evidence="4">NBRC 103166</strain>
    </source>
</reference>
<keyword evidence="4" id="KW-1185">Reference proteome</keyword>
<dbReference type="EMBL" id="BSPQ01000002">
    <property type="protein sequence ID" value="GLS89858.1"/>
    <property type="molecule type" value="Genomic_DNA"/>
</dbReference>
<dbReference type="InterPro" id="IPR010987">
    <property type="entry name" value="Glutathione-S-Trfase_C-like"/>
</dbReference>
<dbReference type="RefSeq" id="WP_284202984.1">
    <property type="nucleotide sequence ID" value="NZ_BSPQ01000002.1"/>
</dbReference>
<dbReference type="PROSITE" id="PS50405">
    <property type="entry name" value="GST_CTER"/>
    <property type="match status" value="1"/>
</dbReference>
<accession>A0ABQ6DXZ2</accession>
<dbReference type="PANTHER" id="PTHR43968">
    <property type="match status" value="1"/>
</dbReference>